<evidence type="ECO:0000256" key="5">
    <source>
        <dbReference type="ARBA" id="ARBA00022692"/>
    </source>
</evidence>
<dbReference type="Gene3D" id="1.10.630.10">
    <property type="entry name" value="Cytochrome P450"/>
    <property type="match status" value="1"/>
</dbReference>
<evidence type="ECO:0000256" key="10">
    <source>
        <dbReference type="ARBA" id="ARBA00023033"/>
    </source>
</evidence>
<keyword evidence="5" id="KW-0812">Transmembrane</keyword>
<dbReference type="GO" id="GO:0016020">
    <property type="term" value="C:membrane"/>
    <property type="evidence" value="ECO:0007669"/>
    <property type="project" value="UniProtKB-SubCell"/>
</dbReference>
<comment type="similarity">
    <text evidence="3">Belongs to the cytochrome P450 family.</text>
</comment>
<organism evidence="13 14">
    <name type="scientific">Eruca vesicaria subsp. sativa</name>
    <name type="common">Garden rocket</name>
    <name type="synonym">Eruca sativa</name>
    <dbReference type="NCBI Taxonomy" id="29727"/>
    <lineage>
        <taxon>Eukaryota</taxon>
        <taxon>Viridiplantae</taxon>
        <taxon>Streptophyta</taxon>
        <taxon>Embryophyta</taxon>
        <taxon>Tracheophyta</taxon>
        <taxon>Spermatophyta</taxon>
        <taxon>Magnoliopsida</taxon>
        <taxon>eudicotyledons</taxon>
        <taxon>Gunneridae</taxon>
        <taxon>Pentapetalae</taxon>
        <taxon>rosids</taxon>
        <taxon>malvids</taxon>
        <taxon>Brassicales</taxon>
        <taxon>Brassicaceae</taxon>
        <taxon>Brassiceae</taxon>
        <taxon>Eruca</taxon>
    </lineage>
</organism>
<accession>A0ABC8JVQ0</accession>
<dbReference type="PRINTS" id="PR00465">
    <property type="entry name" value="EP450IV"/>
</dbReference>
<proteinExistence type="inferred from homology"/>
<dbReference type="GO" id="GO:0046872">
    <property type="term" value="F:metal ion binding"/>
    <property type="evidence" value="ECO:0007669"/>
    <property type="project" value="UniProtKB-KW"/>
</dbReference>
<sequence>MAKIIKNPNVLERLREEIGLVVGLTRLIQETDLPNLPYLQAVVKEALRLHPPSPLYIRKFQERCEIKGFYIQEKTKLVINAYAVMRDPDSWEDPKEFKSERFLASLRSSKEEEIKGELLKYIPFGSGRRGCSGENLATIFVGSAIGTMVQGFDWGTNGGEVKMDETIGGHCTPVARNFKLQFPSFR</sequence>
<protein>
    <recommendedName>
        <fullName evidence="15">Cytochrome P450</fullName>
    </recommendedName>
</protein>
<keyword evidence="10" id="KW-0503">Monooxygenase</keyword>
<dbReference type="PANTHER" id="PTHR24298">
    <property type="entry name" value="FLAVONOID 3'-MONOOXYGENASE-RELATED"/>
    <property type="match status" value="1"/>
</dbReference>
<evidence type="ECO:0000256" key="1">
    <source>
        <dbReference type="ARBA" id="ARBA00001971"/>
    </source>
</evidence>
<evidence type="ECO:0000256" key="12">
    <source>
        <dbReference type="PIRSR" id="PIRSR602403-1"/>
    </source>
</evidence>
<dbReference type="PRINTS" id="PR00385">
    <property type="entry name" value="P450"/>
</dbReference>
<comment type="cofactor">
    <cofactor evidence="1 12">
        <name>heme</name>
        <dbReference type="ChEBI" id="CHEBI:30413"/>
    </cofactor>
</comment>
<keyword evidence="8" id="KW-0560">Oxidoreductase</keyword>
<name>A0ABC8JVQ0_ERUVS</name>
<dbReference type="Pfam" id="PF00067">
    <property type="entry name" value="p450"/>
    <property type="match status" value="1"/>
</dbReference>
<dbReference type="GO" id="GO:0004497">
    <property type="term" value="F:monooxygenase activity"/>
    <property type="evidence" value="ECO:0007669"/>
    <property type="project" value="UniProtKB-KW"/>
</dbReference>
<keyword evidence="11" id="KW-0472">Membrane</keyword>
<comment type="subcellular location">
    <subcellularLocation>
        <location evidence="2">Membrane</location>
        <topology evidence="2">Single-pass membrane protein</topology>
    </subcellularLocation>
</comment>
<dbReference type="Proteomes" id="UP001642260">
    <property type="component" value="Unassembled WGS sequence"/>
</dbReference>
<keyword evidence="7" id="KW-1133">Transmembrane helix</keyword>
<dbReference type="InterPro" id="IPR001128">
    <property type="entry name" value="Cyt_P450"/>
</dbReference>
<evidence type="ECO:0000256" key="8">
    <source>
        <dbReference type="ARBA" id="ARBA00023002"/>
    </source>
</evidence>
<dbReference type="PANTHER" id="PTHR24298:SF59">
    <property type="entry name" value="CYTOCHROME P450, FAMILY 705, SUBFAMILY A, POLYPEPTIDE 25-RELATED"/>
    <property type="match status" value="1"/>
</dbReference>
<reference evidence="13 14" key="1">
    <citation type="submission" date="2022-03" db="EMBL/GenBank/DDBJ databases">
        <authorList>
            <person name="Macdonald S."/>
            <person name="Ahmed S."/>
            <person name="Newling K."/>
        </authorList>
    </citation>
    <scope>NUCLEOTIDE SEQUENCE [LARGE SCALE GENOMIC DNA]</scope>
</reference>
<dbReference type="InterPro" id="IPR051103">
    <property type="entry name" value="Plant_metabolite_P450s"/>
</dbReference>
<keyword evidence="14" id="KW-1185">Reference proteome</keyword>
<evidence type="ECO:0000256" key="7">
    <source>
        <dbReference type="ARBA" id="ARBA00022989"/>
    </source>
</evidence>
<evidence type="ECO:0000256" key="6">
    <source>
        <dbReference type="ARBA" id="ARBA00022723"/>
    </source>
</evidence>
<keyword evidence="6 12" id="KW-0479">Metal-binding</keyword>
<evidence type="ECO:0000313" key="13">
    <source>
        <dbReference type="EMBL" id="CAH8340831.1"/>
    </source>
</evidence>
<evidence type="ECO:0000313" key="14">
    <source>
        <dbReference type="Proteomes" id="UP001642260"/>
    </source>
</evidence>
<keyword evidence="9 12" id="KW-0408">Iron</keyword>
<dbReference type="EMBL" id="CAKOAT010144488">
    <property type="protein sequence ID" value="CAH8340831.1"/>
    <property type="molecule type" value="Genomic_DNA"/>
</dbReference>
<keyword evidence="4 12" id="KW-0349">Heme</keyword>
<evidence type="ECO:0000256" key="2">
    <source>
        <dbReference type="ARBA" id="ARBA00004167"/>
    </source>
</evidence>
<evidence type="ECO:0008006" key="15">
    <source>
        <dbReference type="Google" id="ProtNLM"/>
    </source>
</evidence>
<evidence type="ECO:0000256" key="11">
    <source>
        <dbReference type="ARBA" id="ARBA00023136"/>
    </source>
</evidence>
<dbReference type="InterPro" id="IPR002403">
    <property type="entry name" value="Cyt_P450_E_grp-IV"/>
</dbReference>
<gene>
    <name evidence="13" type="ORF">ERUC_LOCUS15496</name>
</gene>
<comment type="caution">
    <text evidence="13">The sequence shown here is derived from an EMBL/GenBank/DDBJ whole genome shotgun (WGS) entry which is preliminary data.</text>
</comment>
<evidence type="ECO:0000256" key="3">
    <source>
        <dbReference type="ARBA" id="ARBA00010617"/>
    </source>
</evidence>
<evidence type="ECO:0000256" key="4">
    <source>
        <dbReference type="ARBA" id="ARBA00022617"/>
    </source>
</evidence>
<evidence type="ECO:0000256" key="9">
    <source>
        <dbReference type="ARBA" id="ARBA00023004"/>
    </source>
</evidence>
<feature type="binding site" description="axial binding residue" evidence="12">
    <location>
        <position position="131"/>
    </location>
    <ligand>
        <name>heme</name>
        <dbReference type="ChEBI" id="CHEBI:30413"/>
    </ligand>
    <ligandPart>
        <name>Fe</name>
        <dbReference type="ChEBI" id="CHEBI:18248"/>
    </ligandPart>
</feature>
<dbReference type="AlphaFoldDB" id="A0ABC8JVQ0"/>
<dbReference type="InterPro" id="IPR036396">
    <property type="entry name" value="Cyt_P450_sf"/>
</dbReference>
<dbReference type="SUPFAM" id="SSF48264">
    <property type="entry name" value="Cytochrome P450"/>
    <property type="match status" value="1"/>
</dbReference>